<comment type="caution">
    <text evidence="2">The sequence shown here is derived from an EMBL/GenBank/DDBJ whole genome shotgun (WGS) entry which is preliminary data.</text>
</comment>
<evidence type="ECO:0000313" key="3">
    <source>
        <dbReference type="Proteomes" id="UP000544331"/>
    </source>
</evidence>
<dbReference type="PANTHER" id="PTHR36223">
    <property type="entry name" value="BETA-LACTAMASE-TYPE TRANSPEPTIDASE FOLD DOMAIN CONTAINING PROTEIN"/>
    <property type="match status" value="1"/>
</dbReference>
<organism evidence="2 3">
    <name type="scientific">Fusarium mundagurra</name>
    <dbReference type="NCBI Taxonomy" id="1567541"/>
    <lineage>
        <taxon>Eukaryota</taxon>
        <taxon>Fungi</taxon>
        <taxon>Dikarya</taxon>
        <taxon>Ascomycota</taxon>
        <taxon>Pezizomycotina</taxon>
        <taxon>Sordariomycetes</taxon>
        <taxon>Hypocreomycetidae</taxon>
        <taxon>Hypocreales</taxon>
        <taxon>Nectriaceae</taxon>
        <taxon>Fusarium</taxon>
        <taxon>Fusarium fujikuroi species complex</taxon>
    </lineage>
</organism>
<evidence type="ECO:0000313" key="2">
    <source>
        <dbReference type="EMBL" id="KAF5700473.1"/>
    </source>
</evidence>
<dbReference type="EMBL" id="JAAOAN010000729">
    <property type="protein sequence ID" value="KAF5700473.1"/>
    <property type="molecule type" value="Genomic_DNA"/>
</dbReference>
<dbReference type="AlphaFoldDB" id="A0A8H5XUZ3"/>
<sequence length="373" mass="41433">MIISFQFSSQFDLTDLNRQVKDQTSAIVALSESQRCLCLARIKEKKDTIDVIEAIAMQASSFPKSTITEALSIILTLTPHLSTIFIPHQHSAMAILPAVPAFSTTVVVNGEPADEYQPLYIPIPYDAEFEDVPRTRCFIAAETGQTYSIRFRLSPLFYFGDDTDTLVVSIYIDGNLVEESLVFKTLLGEQDFIEHFSYLHRAFPDGSRSSHAFCFQDLEPTECAAAATLQADMQLVKTLGTIRIVLRVAKKLSYHPMHDLSDEAGIVNCLQPSSKALILNGHGQTHGTGFQRVDVPVSFSYYGVDIREAIGCFDFVYLSPDTLEAQGISHPDYINQAAQGMPQVFEPAPEHLRYVVRTMSDGCLEIDLTGDDE</sequence>
<dbReference type="PANTHER" id="PTHR36223:SF1">
    <property type="entry name" value="TRANSCRIPTION ELONGATION FACTOR EAF N-TERMINAL DOMAIN-CONTAINING PROTEIN"/>
    <property type="match status" value="1"/>
</dbReference>
<dbReference type="InterPro" id="IPR057678">
    <property type="entry name" value="DUF7918"/>
</dbReference>
<keyword evidence="3" id="KW-1185">Reference proteome</keyword>
<protein>
    <recommendedName>
        <fullName evidence="1">DUF7918 domain-containing protein</fullName>
    </recommendedName>
</protein>
<feature type="domain" description="DUF7918" evidence="1">
    <location>
        <begin position="104"/>
        <end position="328"/>
    </location>
</feature>
<dbReference type="Pfam" id="PF25534">
    <property type="entry name" value="DUF7918"/>
    <property type="match status" value="1"/>
</dbReference>
<proteinExistence type="predicted"/>
<accession>A0A8H5XUZ3</accession>
<reference evidence="2 3" key="1">
    <citation type="submission" date="2020-05" db="EMBL/GenBank/DDBJ databases">
        <title>Identification and distribution of gene clusters putatively required for synthesis of sphingolipid metabolism inhibitors in phylogenetically diverse species of the filamentous fungus Fusarium.</title>
        <authorList>
            <person name="Kim H.-S."/>
            <person name="Busman M."/>
            <person name="Brown D.W."/>
            <person name="Divon H."/>
            <person name="Uhlig S."/>
            <person name="Proctor R.H."/>
        </authorList>
    </citation>
    <scope>NUCLEOTIDE SEQUENCE [LARGE SCALE GENOMIC DNA]</scope>
    <source>
        <strain evidence="2 3">NRRL 66235</strain>
    </source>
</reference>
<dbReference type="Proteomes" id="UP000544331">
    <property type="component" value="Unassembled WGS sequence"/>
</dbReference>
<dbReference type="OrthoDB" id="5101584at2759"/>
<evidence type="ECO:0000259" key="1">
    <source>
        <dbReference type="Pfam" id="PF25534"/>
    </source>
</evidence>
<gene>
    <name evidence="2" type="ORF">FMUND_14331</name>
</gene>
<name>A0A8H5XUZ3_9HYPO</name>